<dbReference type="Gene3D" id="3.10.20.90">
    <property type="entry name" value="Phosphatidylinositol 3-kinase Catalytic Subunit, Chain A, domain 1"/>
    <property type="match status" value="1"/>
</dbReference>
<evidence type="ECO:0000313" key="2">
    <source>
        <dbReference type="Proteomes" id="UP000887569"/>
    </source>
</evidence>
<organism evidence="2 3">
    <name type="scientific">Parascaris univalens</name>
    <name type="common">Nematode worm</name>
    <dbReference type="NCBI Taxonomy" id="6257"/>
    <lineage>
        <taxon>Eukaryota</taxon>
        <taxon>Metazoa</taxon>
        <taxon>Ecdysozoa</taxon>
        <taxon>Nematoda</taxon>
        <taxon>Chromadorea</taxon>
        <taxon>Rhabditida</taxon>
        <taxon>Spirurina</taxon>
        <taxon>Ascaridomorpha</taxon>
        <taxon>Ascaridoidea</taxon>
        <taxon>Ascarididae</taxon>
        <taxon>Parascaris</taxon>
    </lineage>
</organism>
<dbReference type="InterPro" id="IPR029071">
    <property type="entry name" value="Ubiquitin-like_domsf"/>
</dbReference>
<dbReference type="InterPro" id="IPR000626">
    <property type="entry name" value="Ubiquitin-like_dom"/>
</dbReference>
<protein>
    <submittedName>
        <fullName evidence="3">Ubiquitin-like domain-containing protein</fullName>
    </submittedName>
</protein>
<dbReference type="PROSITE" id="PS50053">
    <property type="entry name" value="UBIQUITIN_2"/>
    <property type="match status" value="1"/>
</dbReference>
<reference evidence="3" key="1">
    <citation type="submission" date="2022-11" db="UniProtKB">
        <authorList>
            <consortium name="WormBaseParasite"/>
        </authorList>
    </citation>
    <scope>IDENTIFICATION</scope>
</reference>
<feature type="domain" description="Ubiquitin-like" evidence="1">
    <location>
        <begin position="1"/>
        <end position="75"/>
    </location>
</feature>
<dbReference type="SUPFAM" id="SSF54236">
    <property type="entry name" value="Ubiquitin-like"/>
    <property type="match status" value="1"/>
</dbReference>
<accession>A0A915BKN4</accession>
<proteinExistence type="predicted"/>
<dbReference type="Pfam" id="PF00240">
    <property type="entry name" value="ubiquitin"/>
    <property type="match status" value="1"/>
</dbReference>
<sequence>MLLFIKSNRGTALSIDVEPSATVGQVLEEIRAEEAFKDQEIDAAKLLFKEKELHPDRTLEYYGVEDCSVLKIARS</sequence>
<dbReference type="SMART" id="SM00213">
    <property type="entry name" value="UBQ"/>
    <property type="match status" value="1"/>
</dbReference>
<evidence type="ECO:0000313" key="3">
    <source>
        <dbReference type="WBParaSite" id="PgR044_g073_t01"/>
    </source>
</evidence>
<dbReference type="Proteomes" id="UP000887569">
    <property type="component" value="Unplaced"/>
</dbReference>
<dbReference type="CDD" id="cd17039">
    <property type="entry name" value="Ubl_ubiquitin_like"/>
    <property type="match status" value="1"/>
</dbReference>
<keyword evidence="2" id="KW-1185">Reference proteome</keyword>
<evidence type="ECO:0000259" key="1">
    <source>
        <dbReference type="PROSITE" id="PS50053"/>
    </source>
</evidence>
<dbReference type="AlphaFoldDB" id="A0A915BKN4"/>
<dbReference type="WBParaSite" id="PgR044_g073_t01">
    <property type="protein sequence ID" value="PgR044_g073_t01"/>
    <property type="gene ID" value="PgR044_g073"/>
</dbReference>
<name>A0A915BKN4_PARUN</name>